<gene>
    <name evidence="5" type="ORF">ABWK59_26595</name>
</gene>
<evidence type="ECO:0000259" key="4">
    <source>
        <dbReference type="Pfam" id="PF00535"/>
    </source>
</evidence>
<dbReference type="GO" id="GO:0016757">
    <property type="term" value="F:glycosyltransferase activity"/>
    <property type="evidence" value="ECO:0007669"/>
    <property type="project" value="UniProtKB-KW"/>
</dbReference>
<name>A0AAU8K417_9ACTN</name>
<dbReference type="SUPFAM" id="SSF53448">
    <property type="entry name" value="Nucleotide-diphospho-sugar transferases"/>
    <property type="match status" value="1"/>
</dbReference>
<dbReference type="CDD" id="cd00761">
    <property type="entry name" value="Glyco_tranf_GTA_type"/>
    <property type="match status" value="1"/>
</dbReference>
<dbReference type="InterPro" id="IPR001173">
    <property type="entry name" value="Glyco_trans_2-like"/>
</dbReference>
<feature type="domain" description="Glycosyltransferase 2-like" evidence="4">
    <location>
        <begin position="29"/>
        <end position="130"/>
    </location>
</feature>
<dbReference type="KEGG" id="kcm:ABWK59_26595"/>
<sequence>MGIGDPDGRESGAPPAVSVLTACRPDRTDTLIGALDSLEAQRFTAWEWVLQFDGPAPRLPARLEEARARGRLRIGERPHASGYGPAEARNLGLARCRGPLVQNLDADDELEPSALAVLAGALDRHPPAAYAAGDARDLLPDGTLRPVPLDLRAGPLPPGELYRRWRTHPATAYSVPLHPAGVMWRRSVLLEFGGWPALRGMDDTALLMAVSAVRPGVYVAADTLRYRRHSGQLSARVDRERAELTGQVRLIRQRVAALRAAEPSPT</sequence>
<evidence type="ECO:0000256" key="3">
    <source>
        <dbReference type="ARBA" id="ARBA00022679"/>
    </source>
</evidence>
<dbReference type="Pfam" id="PF00535">
    <property type="entry name" value="Glycos_transf_2"/>
    <property type="match status" value="1"/>
</dbReference>
<dbReference type="AlphaFoldDB" id="A0AAU8K417"/>
<evidence type="ECO:0000256" key="1">
    <source>
        <dbReference type="ARBA" id="ARBA00006739"/>
    </source>
</evidence>
<evidence type="ECO:0000313" key="5">
    <source>
        <dbReference type="EMBL" id="XCM82222.1"/>
    </source>
</evidence>
<dbReference type="PANTHER" id="PTHR43685:SF5">
    <property type="entry name" value="GLYCOSYLTRANSFERASE EPSE-RELATED"/>
    <property type="match status" value="1"/>
</dbReference>
<keyword evidence="2 5" id="KW-0328">Glycosyltransferase</keyword>
<dbReference type="EMBL" id="CP159872">
    <property type="protein sequence ID" value="XCM82222.1"/>
    <property type="molecule type" value="Genomic_DNA"/>
</dbReference>
<dbReference type="PANTHER" id="PTHR43685">
    <property type="entry name" value="GLYCOSYLTRANSFERASE"/>
    <property type="match status" value="1"/>
</dbReference>
<protein>
    <submittedName>
        <fullName evidence="5">Glycosyltransferase family A protein</fullName>
        <ecNumber evidence="5">2.4.-.-</ecNumber>
    </submittedName>
</protein>
<proteinExistence type="inferred from homology"/>
<dbReference type="InterPro" id="IPR050834">
    <property type="entry name" value="Glycosyltransf_2"/>
</dbReference>
<dbReference type="Gene3D" id="3.90.550.10">
    <property type="entry name" value="Spore Coat Polysaccharide Biosynthesis Protein SpsA, Chain A"/>
    <property type="match status" value="1"/>
</dbReference>
<comment type="similarity">
    <text evidence="1">Belongs to the glycosyltransferase 2 family.</text>
</comment>
<accession>A0AAU8K417</accession>
<dbReference type="RefSeq" id="WP_354643150.1">
    <property type="nucleotide sequence ID" value="NZ_CP159872.1"/>
</dbReference>
<dbReference type="EC" id="2.4.-.-" evidence="5"/>
<reference evidence="5" key="1">
    <citation type="submission" date="2024-06" db="EMBL/GenBank/DDBJ databases">
        <title>The genome sequences of Kitasatospora sp. strain HUAS MG31.</title>
        <authorList>
            <person name="Mo P."/>
        </authorList>
    </citation>
    <scope>NUCLEOTIDE SEQUENCE</scope>
    <source>
        <strain evidence="5">HUAS MG31</strain>
    </source>
</reference>
<keyword evidence="3 5" id="KW-0808">Transferase</keyword>
<dbReference type="InterPro" id="IPR029044">
    <property type="entry name" value="Nucleotide-diphossugar_trans"/>
</dbReference>
<evidence type="ECO:0000256" key="2">
    <source>
        <dbReference type="ARBA" id="ARBA00022676"/>
    </source>
</evidence>
<organism evidence="5">
    <name type="scientific">Kitasatospora camelliae</name>
    <dbReference type="NCBI Taxonomy" id="3156397"/>
    <lineage>
        <taxon>Bacteria</taxon>
        <taxon>Bacillati</taxon>
        <taxon>Actinomycetota</taxon>
        <taxon>Actinomycetes</taxon>
        <taxon>Kitasatosporales</taxon>
        <taxon>Streptomycetaceae</taxon>
        <taxon>Kitasatospora</taxon>
    </lineage>
</organism>